<feature type="chain" id="PRO_5013295556" evidence="1">
    <location>
        <begin position="23"/>
        <end position="276"/>
    </location>
</feature>
<dbReference type="Pfam" id="PF02557">
    <property type="entry name" value="VanY"/>
    <property type="match status" value="1"/>
</dbReference>
<accession>A0A1T4PSV1</accession>
<dbReference type="EMBL" id="FUXC01000010">
    <property type="protein sequence ID" value="SJZ94356.1"/>
    <property type="molecule type" value="Genomic_DNA"/>
</dbReference>
<reference evidence="3 4" key="1">
    <citation type="submission" date="2017-02" db="EMBL/GenBank/DDBJ databases">
        <authorList>
            <person name="Peterson S.W."/>
        </authorList>
    </citation>
    <scope>NUCLEOTIDE SEQUENCE [LARGE SCALE GENOMIC DNA]</scope>
    <source>
        <strain evidence="3 4">ATCC BAA-909</strain>
    </source>
</reference>
<name>A0A1T4PSV1_9SPIR</name>
<feature type="signal peptide" evidence="1">
    <location>
        <begin position="1"/>
        <end position="22"/>
    </location>
</feature>
<protein>
    <submittedName>
        <fullName evidence="3">D-alanyl-D-alanine carboxypeptidase</fullName>
    </submittedName>
</protein>
<dbReference type="InterPro" id="IPR003709">
    <property type="entry name" value="VanY-like_core_dom"/>
</dbReference>
<keyword evidence="3" id="KW-0645">Protease</keyword>
<dbReference type="InterPro" id="IPR009045">
    <property type="entry name" value="Zn_M74/Hedgehog-like"/>
</dbReference>
<keyword evidence="4" id="KW-1185">Reference proteome</keyword>
<dbReference type="PANTHER" id="PTHR34385:SF1">
    <property type="entry name" value="PEPTIDOGLYCAN L-ALANYL-D-GLUTAMATE ENDOPEPTIDASE CWLK"/>
    <property type="match status" value="1"/>
</dbReference>
<dbReference type="GeneID" id="303367928"/>
<dbReference type="GO" id="GO:0006508">
    <property type="term" value="P:proteolysis"/>
    <property type="evidence" value="ECO:0007669"/>
    <property type="project" value="InterPro"/>
</dbReference>
<proteinExistence type="predicted"/>
<gene>
    <name evidence="3" type="ORF">SAMN02745152_01697</name>
</gene>
<dbReference type="SUPFAM" id="SSF55166">
    <property type="entry name" value="Hedgehog/DD-peptidase"/>
    <property type="match status" value="1"/>
</dbReference>
<sequence length="276" mass="31638">MKKSVFSSLCAILMFFCGSFVSCGQKKNKPAATENLQVQNPDLAKLNRVLSSMSERAKNVIPNGNPEEFLADLHRVLESRKNFSSEDLSPFYLIDKNHTVGADYEPKNLVHLEKNDLFAINKNNLSLRPESYEALKVLAQAAKNDGITLTVSSTYRSYEYQKNLFAYWVKVDGLEEAERESAREGTSQHQLGMALDFAPVDDAFADTVPGQWVYKNAAKYGWSLSFPHGYEDITGYRWESWHFRYIGVEACEFQKKWFGDVQQFMMEFLDAWEDKL</sequence>
<keyword evidence="1" id="KW-0732">Signal</keyword>
<dbReference type="Gene3D" id="3.30.1380.10">
    <property type="match status" value="1"/>
</dbReference>
<dbReference type="STRING" id="225004.SAMN02745152_01697"/>
<dbReference type="OrthoDB" id="9792074at2"/>
<organism evidence="3 4">
    <name type="scientific">Treponema berlinense</name>
    <dbReference type="NCBI Taxonomy" id="225004"/>
    <lineage>
        <taxon>Bacteria</taxon>
        <taxon>Pseudomonadati</taxon>
        <taxon>Spirochaetota</taxon>
        <taxon>Spirochaetia</taxon>
        <taxon>Spirochaetales</taxon>
        <taxon>Treponemataceae</taxon>
        <taxon>Treponema</taxon>
    </lineage>
</organism>
<dbReference type="PANTHER" id="PTHR34385">
    <property type="entry name" value="D-ALANYL-D-ALANINE CARBOXYPEPTIDASE"/>
    <property type="match status" value="1"/>
</dbReference>
<dbReference type="InterPro" id="IPR052179">
    <property type="entry name" value="DD-CPase-like"/>
</dbReference>
<dbReference type="CDD" id="cd14852">
    <property type="entry name" value="LD-carboxypeptidase"/>
    <property type="match status" value="1"/>
</dbReference>
<dbReference type="RefSeq" id="WP_078931430.1">
    <property type="nucleotide sequence ID" value="NZ_FUXC01000010.1"/>
</dbReference>
<dbReference type="InterPro" id="IPR058193">
    <property type="entry name" value="VanY/YodJ_core_dom"/>
</dbReference>
<evidence type="ECO:0000256" key="1">
    <source>
        <dbReference type="SAM" id="SignalP"/>
    </source>
</evidence>
<keyword evidence="3" id="KW-0378">Hydrolase</keyword>
<evidence type="ECO:0000259" key="2">
    <source>
        <dbReference type="Pfam" id="PF02557"/>
    </source>
</evidence>
<dbReference type="AlphaFoldDB" id="A0A1T4PSV1"/>
<dbReference type="PROSITE" id="PS51257">
    <property type="entry name" value="PROKAR_LIPOPROTEIN"/>
    <property type="match status" value="1"/>
</dbReference>
<dbReference type="GO" id="GO:0004180">
    <property type="term" value="F:carboxypeptidase activity"/>
    <property type="evidence" value="ECO:0007669"/>
    <property type="project" value="UniProtKB-KW"/>
</dbReference>
<dbReference type="Proteomes" id="UP000190395">
    <property type="component" value="Unassembled WGS sequence"/>
</dbReference>
<evidence type="ECO:0000313" key="3">
    <source>
        <dbReference type="EMBL" id="SJZ94356.1"/>
    </source>
</evidence>
<evidence type="ECO:0000313" key="4">
    <source>
        <dbReference type="Proteomes" id="UP000190395"/>
    </source>
</evidence>
<keyword evidence="3" id="KW-0121">Carboxypeptidase</keyword>
<feature type="domain" description="D-alanyl-D-alanine carboxypeptidase-like core" evidence="2">
    <location>
        <begin position="126"/>
        <end position="247"/>
    </location>
</feature>